<dbReference type="EMBL" id="CYZU01000030">
    <property type="protein sequence ID" value="CUO71609.1"/>
    <property type="molecule type" value="Genomic_DNA"/>
</dbReference>
<evidence type="ECO:0000313" key="2">
    <source>
        <dbReference type="EMBL" id="CUO71609.1"/>
    </source>
</evidence>
<reference evidence="2 3" key="1">
    <citation type="submission" date="2015-09" db="EMBL/GenBank/DDBJ databases">
        <authorList>
            <consortium name="Pathogen Informatics"/>
        </authorList>
    </citation>
    <scope>NUCLEOTIDE SEQUENCE [LARGE SCALE GENOMIC DNA]</scope>
    <source>
        <strain evidence="2 3">2789STDY5834876</strain>
    </source>
</reference>
<name>A0A174HF26_9FIRM</name>
<accession>A0A174HF26</accession>
<dbReference type="OrthoDB" id="9815841at2"/>
<gene>
    <name evidence="2" type="ORF">ERS852491_03062</name>
</gene>
<proteinExistence type="predicted"/>
<dbReference type="RefSeq" id="WP_055154005.1">
    <property type="nucleotide sequence ID" value="NZ_CYZU01000030.1"/>
</dbReference>
<evidence type="ECO:0000256" key="1">
    <source>
        <dbReference type="SAM" id="SignalP"/>
    </source>
</evidence>
<dbReference type="Gene3D" id="1.10.287.950">
    <property type="entry name" value="Methyl-accepting chemotaxis protein"/>
    <property type="match status" value="2"/>
</dbReference>
<feature type="signal peptide" evidence="1">
    <location>
        <begin position="1"/>
        <end position="21"/>
    </location>
</feature>
<dbReference type="Proteomes" id="UP000095544">
    <property type="component" value="Unassembled WGS sequence"/>
</dbReference>
<evidence type="ECO:0000313" key="3">
    <source>
        <dbReference type="Proteomes" id="UP000095544"/>
    </source>
</evidence>
<organism evidence="2 3">
    <name type="scientific">Faecalicatena contorta</name>
    <dbReference type="NCBI Taxonomy" id="39482"/>
    <lineage>
        <taxon>Bacteria</taxon>
        <taxon>Bacillati</taxon>
        <taxon>Bacillota</taxon>
        <taxon>Clostridia</taxon>
        <taxon>Lachnospirales</taxon>
        <taxon>Lachnospiraceae</taxon>
        <taxon>Faecalicatena</taxon>
    </lineage>
</organism>
<dbReference type="AlphaFoldDB" id="A0A174HF26"/>
<dbReference type="InterPro" id="IPR023908">
    <property type="entry name" value="xxxLxxG_rpt"/>
</dbReference>
<dbReference type="STRING" id="39482.ERS852491_03062"/>
<feature type="chain" id="PRO_5038442871" evidence="1">
    <location>
        <begin position="22"/>
        <end position="667"/>
    </location>
</feature>
<sequence>MNKKRIIAGVLAASVMIGNMAMTGTSVYASTPSNGQKEEVVYIMTDANGKADTVDVVNIFGKGDIMDYGNYSSVKMLTAADTITQNGDTITFSTNKDKVYYQGTMNDAQIPWNISITYILDGKVRSAEELAGQSGALKIQIQITENTKCSNDFFNNYALQAALTLDTKRCKNITADGATLANAGADKQISYTILPGKGLDAVITAEVADFEMDAIAINGIKLNLNIEIDDAELMGKVTEIMDASAKLNDGAATLSDGTAKLNDAGGNLSSGADLLYDATSTLNSGISSLSQGARTMQEGLDTLNAKSSTLTSGSTQIKEALATMQSSLADVSVSTEQLKQLTDSSSAISQGISDLYDGAVTLQTNLSYEAYRGAMNQNGLNIDDLKYGNSAAITTLSEQMAGLQALLNDIQTAYPQYAEDETLAAQAAQLEAQITSLSEIAGLLNGNNAAIGGTETYLNTVSSGVDSLVSGLLDLKDKYETYDAAIVALANTLSGLAVNMSSLKNGIEQLVTNYAAFDSGITEYTNGTAAIAAGYSELVDGVSTLAAGSKELLEGTGTLKQGTSDLYDGMISLGDGAADLNDGTSEFYEKTSDMDTQVEESIEEMIASISGDETETVSFVSDKNKNVKSVQFVIKTSAIEKEEAVIAEDTTTTKLNFWQKLLHLFGK</sequence>
<protein>
    <submittedName>
        <fullName evidence="2">X-X-X-Leu-X-X-Gly heptad repeats</fullName>
    </submittedName>
</protein>
<keyword evidence="1" id="KW-0732">Signal</keyword>
<dbReference type="NCBIfam" id="TIGR03057">
    <property type="entry name" value="xxxLxxG_by_4"/>
    <property type="match status" value="1"/>
</dbReference>